<dbReference type="InterPro" id="IPR052343">
    <property type="entry name" value="Retrotransposon-Effector_Assoc"/>
</dbReference>
<evidence type="ECO:0000313" key="2">
    <source>
        <dbReference type="RefSeq" id="XP_018849315.2"/>
    </source>
</evidence>
<dbReference type="KEGG" id="jre:109012233"/>
<sequence>MVTEEMNQMLMKDFEFSEVQDAILNMNPMSSLGPDGFSVGFFQQHGGVIGKEFCEAVITTLNTNNWDSSFNETFIVLIPKVKNPSEVIEFRPISLCNVMYKVKAKAIANKLKNILPSIISTTQTAFMLERMIADSIIVAYEVVHSMQSKMKGPKGGIWLLRWT</sequence>
<dbReference type="GeneID" id="109012233"/>
<dbReference type="Proteomes" id="UP000235220">
    <property type="component" value="Chromosome 15"/>
</dbReference>
<keyword evidence="1" id="KW-1185">Reference proteome</keyword>
<evidence type="ECO:0000313" key="1">
    <source>
        <dbReference type="Proteomes" id="UP000235220"/>
    </source>
</evidence>
<accession>A0A2I4GZI7</accession>
<proteinExistence type="predicted"/>
<gene>
    <name evidence="2" type="primary">LOC109012233</name>
</gene>
<organism evidence="1 2">
    <name type="scientific">Juglans regia</name>
    <name type="common">English walnut</name>
    <dbReference type="NCBI Taxonomy" id="51240"/>
    <lineage>
        <taxon>Eukaryota</taxon>
        <taxon>Viridiplantae</taxon>
        <taxon>Streptophyta</taxon>
        <taxon>Embryophyta</taxon>
        <taxon>Tracheophyta</taxon>
        <taxon>Spermatophyta</taxon>
        <taxon>Magnoliopsida</taxon>
        <taxon>eudicotyledons</taxon>
        <taxon>Gunneridae</taxon>
        <taxon>Pentapetalae</taxon>
        <taxon>rosids</taxon>
        <taxon>fabids</taxon>
        <taxon>Fagales</taxon>
        <taxon>Juglandaceae</taxon>
        <taxon>Juglans</taxon>
    </lineage>
</organism>
<dbReference type="PANTHER" id="PTHR46890:SF48">
    <property type="entry name" value="RNA-DIRECTED DNA POLYMERASE"/>
    <property type="match status" value="1"/>
</dbReference>
<dbReference type="PANTHER" id="PTHR46890">
    <property type="entry name" value="NON-LTR RETROLELEMENT REVERSE TRANSCRIPTASE-LIKE PROTEIN-RELATED"/>
    <property type="match status" value="1"/>
</dbReference>
<reference evidence="2" key="1">
    <citation type="submission" date="2025-08" db="UniProtKB">
        <authorList>
            <consortium name="RefSeq"/>
        </authorList>
    </citation>
    <scope>IDENTIFICATION</scope>
    <source>
        <tissue evidence="2">Leaves</tissue>
    </source>
</reference>
<protein>
    <submittedName>
        <fullName evidence="2">Uncharacterized protein LOC109012233</fullName>
    </submittedName>
</protein>
<dbReference type="RefSeq" id="XP_018849315.2">
    <property type="nucleotide sequence ID" value="XM_018993770.2"/>
</dbReference>
<dbReference type="AlphaFoldDB" id="A0A2I4GZI7"/>
<dbReference type="Gramene" id="Jr15_08400_p1">
    <property type="protein sequence ID" value="cds.Jr15_08400_p1"/>
    <property type="gene ID" value="Jr15_08400"/>
</dbReference>
<name>A0A2I4GZI7_JUGRE</name>
<dbReference type="OrthoDB" id="1938551at2759"/>
<dbReference type="STRING" id="51240.A0A2I4GZI7"/>